<feature type="compositionally biased region" description="Polar residues" evidence="1">
    <location>
        <begin position="28"/>
        <end position="40"/>
    </location>
</feature>
<feature type="region of interest" description="Disordered" evidence="1">
    <location>
        <begin position="16"/>
        <end position="119"/>
    </location>
</feature>
<dbReference type="EMBL" id="JAVRJZ010000015">
    <property type="protein sequence ID" value="KAK2712837.1"/>
    <property type="molecule type" value="Genomic_DNA"/>
</dbReference>
<keyword evidence="3" id="KW-1185">Reference proteome</keyword>
<feature type="compositionally biased region" description="Pro residues" evidence="1">
    <location>
        <begin position="50"/>
        <end position="59"/>
    </location>
</feature>
<protein>
    <submittedName>
        <fullName evidence="2">Uncharacterized protein</fullName>
    </submittedName>
</protein>
<name>A0AA88HZH9_ARTSF</name>
<sequence>MGDTFNCQSIYIYYTLPPGDNGGFGSTDPLQIQQPDVSKTTGRRKRKSAPPDPQPPPSTPTTSTPRTPRTYKKKKRALLTETALTGRENYADDSGEQNTGEGHGHQSKKKGEKSGEKEQ</sequence>
<dbReference type="Proteomes" id="UP001187531">
    <property type="component" value="Unassembled WGS sequence"/>
</dbReference>
<reference evidence="2" key="1">
    <citation type="submission" date="2023-07" db="EMBL/GenBank/DDBJ databases">
        <title>Chromosome-level genome assembly of Artemia franciscana.</title>
        <authorList>
            <person name="Jo E."/>
        </authorList>
    </citation>
    <scope>NUCLEOTIDE SEQUENCE</scope>
    <source>
        <tissue evidence="2">Whole body</tissue>
    </source>
</reference>
<evidence type="ECO:0000313" key="3">
    <source>
        <dbReference type="Proteomes" id="UP001187531"/>
    </source>
</evidence>
<organism evidence="2 3">
    <name type="scientific">Artemia franciscana</name>
    <name type="common">Brine shrimp</name>
    <name type="synonym">Artemia sanfranciscana</name>
    <dbReference type="NCBI Taxonomy" id="6661"/>
    <lineage>
        <taxon>Eukaryota</taxon>
        <taxon>Metazoa</taxon>
        <taxon>Ecdysozoa</taxon>
        <taxon>Arthropoda</taxon>
        <taxon>Crustacea</taxon>
        <taxon>Branchiopoda</taxon>
        <taxon>Anostraca</taxon>
        <taxon>Artemiidae</taxon>
        <taxon>Artemia</taxon>
    </lineage>
</organism>
<comment type="caution">
    <text evidence="2">The sequence shown here is derived from an EMBL/GenBank/DDBJ whole genome shotgun (WGS) entry which is preliminary data.</text>
</comment>
<proteinExistence type="predicted"/>
<evidence type="ECO:0000313" key="2">
    <source>
        <dbReference type="EMBL" id="KAK2712837.1"/>
    </source>
</evidence>
<evidence type="ECO:0000256" key="1">
    <source>
        <dbReference type="SAM" id="MobiDB-lite"/>
    </source>
</evidence>
<dbReference type="AlphaFoldDB" id="A0AA88HZH9"/>
<gene>
    <name evidence="2" type="ORF">QYM36_011511</name>
</gene>
<accession>A0AA88HZH9</accession>